<keyword evidence="1" id="KW-1133">Transmembrane helix</keyword>
<dbReference type="Proteomes" id="UP000274556">
    <property type="component" value="Unassembled WGS sequence"/>
</dbReference>
<keyword evidence="1" id="KW-0472">Membrane</keyword>
<evidence type="ECO:0000256" key="1">
    <source>
        <dbReference type="SAM" id="Phobius"/>
    </source>
</evidence>
<organism evidence="3 4">
    <name type="scientific">Thiocapsa rosea</name>
    <dbReference type="NCBI Taxonomy" id="69360"/>
    <lineage>
        <taxon>Bacteria</taxon>
        <taxon>Pseudomonadati</taxon>
        <taxon>Pseudomonadota</taxon>
        <taxon>Gammaproteobacteria</taxon>
        <taxon>Chromatiales</taxon>
        <taxon>Chromatiaceae</taxon>
        <taxon>Thiocapsa</taxon>
    </lineage>
</organism>
<dbReference type="OrthoDB" id="7340239at2"/>
<dbReference type="AlphaFoldDB" id="A0A495ULR3"/>
<gene>
    <name evidence="3" type="ORF">BDD21_5544</name>
</gene>
<evidence type="ECO:0000313" key="4">
    <source>
        <dbReference type="Proteomes" id="UP000274556"/>
    </source>
</evidence>
<dbReference type="InterPro" id="IPR009739">
    <property type="entry name" value="LprI-like_N"/>
</dbReference>
<keyword evidence="4" id="KW-1185">Reference proteome</keyword>
<evidence type="ECO:0000313" key="3">
    <source>
        <dbReference type="EMBL" id="RKT38019.1"/>
    </source>
</evidence>
<keyword evidence="1" id="KW-0812">Transmembrane</keyword>
<sequence>MQLTDMLTDIVLLVLGGVGATVWFFWRRRAEQAPVFENIEKAEKLLSLRKELDNTNYTVADLKNLEDTLMGRAKVAKKLSITYEKEAQRVREVEQNTGLTQAEMNIAAADAYRMAESKLDSVIAQIKGFFSPEGCAQFDQSNDDWRAYQQSHAAFVASCYDGGTIQPLIHASVLEAVTIARLVELEAELKFIKETQVPYAEQGARQTCGSGGLVHKAAQASDS</sequence>
<dbReference type="RefSeq" id="WP_120800299.1">
    <property type="nucleotide sequence ID" value="NZ_RBXL01000002.1"/>
</dbReference>
<protein>
    <submittedName>
        <fullName evidence="3">Uncharacterized protein DUF1311</fullName>
    </submittedName>
</protein>
<evidence type="ECO:0000259" key="2">
    <source>
        <dbReference type="Pfam" id="PF07007"/>
    </source>
</evidence>
<accession>A0A495ULR3</accession>
<feature type="domain" description="Lysozyme inhibitor LprI-like N-terminal" evidence="2">
    <location>
        <begin position="98"/>
        <end position="185"/>
    </location>
</feature>
<feature type="transmembrane region" description="Helical" evidence="1">
    <location>
        <begin position="6"/>
        <end position="26"/>
    </location>
</feature>
<proteinExistence type="predicted"/>
<dbReference type="Gene3D" id="1.20.1270.180">
    <property type="match status" value="1"/>
</dbReference>
<reference evidence="3 4" key="1">
    <citation type="submission" date="2018-10" db="EMBL/GenBank/DDBJ databases">
        <title>Genomic Encyclopedia of Archaeal and Bacterial Type Strains, Phase II (KMG-II): from individual species to whole genera.</title>
        <authorList>
            <person name="Goeker M."/>
        </authorList>
    </citation>
    <scope>NUCLEOTIDE SEQUENCE [LARGE SCALE GENOMIC DNA]</scope>
    <source>
        <strain evidence="3 4">DSM 235</strain>
    </source>
</reference>
<dbReference type="EMBL" id="RBXL01000002">
    <property type="protein sequence ID" value="RKT38019.1"/>
    <property type="molecule type" value="Genomic_DNA"/>
</dbReference>
<dbReference type="Pfam" id="PF07007">
    <property type="entry name" value="LprI"/>
    <property type="match status" value="1"/>
</dbReference>
<name>A0A495ULR3_9GAMM</name>
<comment type="caution">
    <text evidence="3">The sequence shown here is derived from an EMBL/GenBank/DDBJ whole genome shotgun (WGS) entry which is preliminary data.</text>
</comment>